<accession>A0A812H5T3</accession>
<reference evidence="2" key="1">
    <citation type="submission" date="2021-02" db="EMBL/GenBank/DDBJ databases">
        <authorList>
            <person name="Dougan E. K."/>
            <person name="Rhodes N."/>
            <person name="Thang M."/>
            <person name="Chan C."/>
        </authorList>
    </citation>
    <scope>NUCLEOTIDE SEQUENCE</scope>
</reference>
<proteinExistence type="predicted"/>
<comment type="caution">
    <text evidence="2">The sequence shown here is derived from an EMBL/GenBank/DDBJ whole genome shotgun (WGS) entry which is preliminary data.</text>
</comment>
<keyword evidence="3" id="KW-1185">Reference proteome</keyword>
<organism evidence="2 3">
    <name type="scientific">Symbiodinium natans</name>
    <dbReference type="NCBI Taxonomy" id="878477"/>
    <lineage>
        <taxon>Eukaryota</taxon>
        <taxon>Sar</taxon>
        <taxon>Alveolata</taxon>
        <taxon>Dinophyceae</taxon>
        <taxon>Suessiales</taxon>
        <taxon>Symbiodiniaceae</taxon>
        <taxon>Symbiodinium</taxon>
    </lineage>
</organism>
<dbReference type="AlphaFoldDB" id="A0A812H5T3"/>
<dbReference type="OrthoDB" id="415612at2759"/>
<evidence type="ECO:0000313" key="3">
    <source>
        <dbReference type="Proteomes" id="UP000604046"/>
    </source>
</evidence>
<sequence>MNGVSFSEFESSSFDALYSNGFANAKHMDEVGKELMKLKPGEIHRSEIAGPRPVPKIAQLAPMEDMRVLQPERAEARSQAKMHKSQNLSSHALPAAHPQRVPLNDMGVMPGSRRVDPSGHAWRPSQEAHERAQNAPAAAALEAARVAPTSKQGAFVGWKSN</sequence>
<evidence type="ECO:0000256" key="1">
    <source>
        <dbReference type="SAM" id="MobiDB-lite"/>
    </source>
</evidence>
<gene>
    <name evidence="2" type="ORF">SNAT2548_LOCUS1168</name>
</gene>
<dbReference type="EMBL" id="CAJNDS010000062">
    <property type="protein sequence ID" value="CAE6939971.1"/>
    <property type="molecule type" value="Genomic_DNA"/>
</dbReference>
<evidence type="ECO:0000313" key="2">
    <source>
        <dbReference type="EMBL" id="CAE6939971.1"/>
    </source>
</evidence>
<name>A0A812H5T3_9DINO</name>
<dbReference type="Proteomes" id="UP000604046">
    <property type="component" value="Unassembled WGS sequence"/>
</dbReference>
<feature type="region of interest" description="Disordered" evidence="1">
    <location>
        <begin position="78"/>
        <end position="141"/>
    </location>
</feature>
<protein>
    <submittedName>
        <fullName evidence="2">Uncharacterized protein</fullName>
    </submittedName>
</protein>